<feature type="compositionally biased region" description="Polar residues" evidence="1">
    <location>
        <begin position="1234"/>
        <end position="1245"/>
    </location>
</feature>
<dbReference type="Proteomes" id="UP000735205">
    <property type="component" value="Unassembled WGS sequence"/>
</dbReference>
<keyword evidence="2" id="KW-0732">Signal</keyword>
<feature type="compositionally biased region" description="Polar residues" evidence="1">
    <location>
        <begin position="47"/>
        <end position="71"/>
    </location>
</feature>
<feature type="region of interest" description="Disordered" evidence="1">
    <location>
        <begin position="488"/>
        <end position="507"/>
    </location>
</feature>
<protein>
    <recommendedName>
        <fullName evidence="3">Mub B2-like domain-containing protein</fullName>
    </recommendedName>
</protein>
<dbReference type="InterPro" id="IPR041495">
    <property type="entry name" value="Mub_B2"/>
</dbReference>
<dbReference type="RefSeq" id="WP_213792653.1">
    <property type="nucleotide sequence ID" value="NZ_JAAMFJ010000001.1"/>
</dbReference>
<feature type="compositionally biased region" description="Polar residues" evidence="1">
    <location>
        <begin position="1094"/>
        <end position="1106"/>
    </location>
</feature>
<sequence>MQYNQKNLLLESKRMKLKKVKKQWVVTSLASFVLLSGAQAAVSNTNLNSPANADSNETNSTVNSNDTSGNDAPNDLPDQVASKTKIDLPSGLNNGTYTYRNPQGLDKSLFTLTMSQTVKINVDGQNYKTLYTQATITRKLTVKDGQASWTFDQPDKSEGSGQVYGHHAGWAGTTDTAIQFFASSVNYPSDDATYPVVTRLPDLTSDKLSFDSFNATEDGQTLDNYTAHQNDKLFGIYNTKSEKNESTGNLRLATGDGRTYQADDPNNHSVVLTLNLKSKTKAESVPSTLKRTIHYQDAAGKPLAGFPDKVQEVTRTITKQISDFDQKQVGPDEVSTTGSWEALPIDSVTADKKYKVQKIVDGQGNVLNSDTIPAQSNFDENSTDSNYTVVYEDNVQNFGPEDANLPNAVDKSQLKKTLSRTVQSVDDDENQKEISSKTEEVTYQRQAIYDYATNTVTGYTDWQPVDANQPGFAKEDVSATIQDGKYQRATNQEGSLAADTPSQDDISNGRNPATVVLHYVHVQQPVDATTDAKDTTRTVKRIAHLRDANTQKEIDSDNLSSRTVTVKYTRTGTVDQVTGAFLATSGWQADQNMTTLAGFTAPDMSKAGYDSPAPSQTAALTPTDDEIDENKVFDQWVDYQEKVDTVNADSASLPTGVTKANLKKTATRTFHFKSADGKQDFGQYSQTVTFTRTAQYNEVTKQASYGNWQADEQSKGAFAAYNWPESQGDGKYVLTADAAKQTAAESLNAVQVTDGQNEDVTILYEHAHLTASDDQLKRTVTRTIHLRVKETGAKAGDDLVSTIHFHRTGYVDAVTGDFVAQSDWVKDADQEDFGQVAAPDLSQSGYENPDPADVAAIDLSQDDIKQGKSFEQTVLYTEKAQDFGPKDDNLPAGVNVADLTKTVSRVIHFKDADDANAKELGQVTQTITYSRKAVYNLATNHVDGYTPWLADDASNGSFAFYQPADTLADGRYTLASQSVSKESPDAENVANGSVENVTVDYHHAHRTASDDQLKRTVTRIVHLYDQQSGQEIDQAHLADRTASLTYERSGYVDAVTGDFVKTSDWQLMAGEQATIPGLKAPDLSADGYQLTGESETAAITPSATDTEQGRTIDQRLDYVKKAPDDKGDGGNGNNPDNQPSKGQDVTPNDQPIAPVAGNPAAGEDDVAVTKAEASREAAEATAQAEIEKAQAEANAKQDAAARSEKDSSKKDHEERAGKKTNHTKHQSASKRAKQGSQSNKTGEGASLKQTLSLTAATVLPVTAIAYFLLKGKQ</sequence>
<gene>
    <name evidence="4" type="ORF">G6R28_02510</name>
</gene>
<feature type="compositionally biased region" description="Basic and acidic residues" evidence="1">
    <location>
        <begin position="1107"/>
        <end position="1128"/>
    </location>
</feature>
<feature type="domain" description="Mub B2-like" evidence="3">
    <location>
        <begin position="409"/>
        <end position="468"/>
    </location>
</feature>
<proteinExistence type="predicted"/>
<feature type="compositionally biased region" description="Basic and acidic residues" evidence="1">
    <location>
        <begin position="1199"/>
        <end position="1217"/>
    </location>
</feature>
<evidence type="ECO:0000256" key="1">
    <source>
        <dbReference type="SAM" id="MobiDB-lite"/>
    </source>
</evidence>
<evidence type="ECO:0000259" key="3">
    <source>
        <dbReference type="Pfam" id="PF17966"/>
    </source>
</evidence>
<feature type="domain" description="Mub B2-like" evidence="3">
    <location>
        <begin position="896"/>
        <end position="984"/>
    </location>
</feature>
<evidence type="ECO:0000313" key="5">
    <source>
        <dbReference type="Proteomes" id="UP000735205"/>
    </source>
</evidence>
<dbReference type="Pfam" id="PF17966">
    <property type="entry name" value="Muc_B2"/>
    <property type="match status" value="6"/>
</dbReference>
<organism evidence="4 5">
    <name type="scientific">Fructobacillus papyrifericola</name>
    <dbReference type="NCBI Taxonomy" id="2713172"/>
    <lineage>
        <taxon>Bacteria</taxon>
        <taxon>Bacillati</taxon>
        <taxon>Bacillota</taxon>
        <taxon>Bacilli</taxon>
        <taxon>Lactobacillales</taxon>
        <taxon>Lactobacillaceae</taxon>
        <taxon>Fructobacillus</taxon>
    </lineage>
</organism>
<feature type="domain" description="Mub B2-like" evidence="3">
    <location>
        <begin position="773"/>
        <end position="878"/>
    </location>
</feature>
<name>A0ABS5QUU3_9LACO</name>
<feature type="domain" description="Mub B2-like" evidence="3">
    <location>
        <begin position="530"/>
        <end position="630"/>
    </location>
</feature>
<feature type="compositionally biased region" description="Polar residues" evidence="1">
    <location>
        <begin position="1138"/>
        <end position="1149"/>
    </location>
</feature>
<feature type="compositionally biased region" description="Basic residues" evidence="1">
    <location>
        <begin position="1218"/>
        <end position="1233"/>
    </location>
</feature>
<comment type="caution">
    <text evidence="4">The sequence shown here is derived from an EMBL/GenBank/DDBJ whole genome shotgun (WGS) entry which is preliminary data.</text>
</comment>
<dbReference type="Gene3D" id="2.60.40.4300">
    <property type="match status" value="7"/>
</dbReference>
<feature type="signal peptide" evidence="2">
    <location>
        <begin position="1"/>
        <end position="40"/>
    </location>
</feature>
<feature type="chain" id="PRO_5046503830" description="Mub B2-like domain-containing protein" evidence="2">
    <location>
        <begin position="41"/>
        <end position="1273"/>
    </location>
</feature>
<reference evidence="4 5" key="1">
    <citation type="submission" date="2020-02" db="EMBL/GenBank/DDBJ databases">
        <title>Fructobacillus sp. isolated from paper mulberry of Taiwan.</title>
        <authorList>
            <person name="Lin S.-T."/>
        </authorList>
    </citation>
    <scope>NUCLEOTIDE SEQUENCE [LARGE SCALE GENOMIC DNA]</scope>
    <source>
        <strain evidence="4 5">M1-21</strain>
    </source>
</reference>
<accession>A0ABS5QUU3</accession>
<feature type="domain" description="Mub B2-like" evidence="3">
    <location>
        <begin position="658"/>
        <end position="752"/>
    </location>
</feature>
<dbReference type="EMBL" id="JAAMFJ010000001">
    <property type="protein sequence ID" value="MBS9336104.1"/>
    <property type="molecule type" value="Genomic_DNA"/>
</dbReference>
<feature type="region of interest" description="Disordered" evidence="1">
    <location>
        <begin position="47"/>
        <end position="79"/>
    </location>
</feature>
<evidence type="ECO:0000313" key="4">
    <source>
        <dbReference type="EMBL" id="MBS9336104.1"/>
    </source>
</evidence>
<feature type="domain" description="Mub B2-like" evidence="3">
    <location>
        <begin position="1010"/>
        <end position="1110"/>
    </location>
</feature>
<keyword evidence="5" id="KW-1185">Reference proteome</keyword>
<evidence type="ECO:0000256" key="2">
    <source>
        <dbReference type="SAM" id="SignalP"/>
    </source>
</evidence>
<feature type="region of interest" description="Disordered" evidence="1">
    <location>
        <begin position="1094"/>
        <end position="1245"/>
    </location>
</feature>